<accession>A0A0V1MCY3</accession>
<evidence type="ECO:0000256" key="1">
    <source>
        <dbReference type="PROSITE-ProRule" id="PRU00339"/>
    </source>
</evidence>
<proteinExistence type="predicted"/>
<feature type="coiled-coil region" evidence="2">
    <location>
        <begin position="341"/>
        <end position="368"/>
    </location>
</feature>
<reference evidence="4 5" key="1">
    <citation type="submission" date="2015-01" db="EMBL/GenBank/DDBJ databases">
        <title>Evolution of Trichinella species and genotypes.</title>
        <authorList>
            <person name="Korhonen P.K."/>
            <person name="Edoardo P."/>
            <person name="Giuseppe L.R."/>
            <person name="Gasser R.B."/>
        </authorList>
    </citation>
    <scope>NUCLEOTIDE SEQUENCE [LARGE SCALE GENOMIC DNA]</scope>
    <source>
        <strain evidence="4">ISS1980</strain>
    </source>
</reference>
<dbReference type="EMBL" id="JYDO01000129">
    <property type="protein sequence ID" value="KRZ69771.1"/>
    <property type="molecule type" value="Genomic_DNA"/>
</dbReference>
<sequence>MQPKTIPIVYTLHETNVMMINWINFNFTFIIFLHCCTAINQWIVSDGIIEPVKQSFFNILRPHDLVQFLNQETIFLQINAFNKELHKRANSINARQIVDDPDIDIKIISTDPDCATPMPFVQLVGTFPTSVVPLSGFGYQPDDIENLRKLSDGAVSKQPHCGDYLSLSFSVAVLDQIESVHNPSLITSKPEASIASLVFREWPTTGHFGTSVARALERNPTSWELYTLASYYWRAVGNSTEAIHCLRSAVYFVPRNQIVIPMLSLLNVLGHGNRLADASIVADMTVAMNNSLGALITVSHVYAATSQYKKASTILKLLMLMPMSNVLRSVAENYVAAIKCHEKLENALQEQHTNLNSLLDELDSFKELLEDGQALLSNLDTVEDRESAVNSEMLYNYITYSPVPGLECRLKSEASGKLAMKCDAVSHEYERHIQNAENKQIRKGKQLSSKQKKKKKKNMQVKNQMIYQCIHQIQWSLSVDKPNYSDANSQSSTSSEACWKIPENPPSLFIHSDSKGVKVKEFWKIYIKFREGFAAESLVEQRPMCKPFMTNVNIVQLPSGDRLFKLYKLANVYESDEIARKVDPALREHVQKMIGPLQNPEHELGQFLFTMIKYRMGPTWLMFNLAALYWRMLNMYGEAFACLCVALNDPDGVAYNDMALTQLSVLAYQIGGKLDDAIDLAEKAIQVDNSEPDSHHLLGYYLTLNHNYSSAVEHLTLSLELEPKSRREIVQLLRAARLLDQGVENLPCFVEKLNRWSETSNSCGQRNSFNEMIMKTSSEELCERVRKHSIPLEEELDADDDYEPALSLADGSYVQPEVERGRKSMKKATFVDVAVQIPSEELENVRPPPSPHRHVARLQKDTRLPTVVPELPLHIYDARPVVVDHVQHSLAECQQRLRNFNFDSSISMWLSPQSKGLDVGKLLHFETPVEEEFLEPICPTDFAGNMWTMDHLAGFTRRDESAVDYKPEKGLAEVLLSLSSNRAESLQMVATRITHAMQNPSDDIWLCSLVASLYWRTVGNSSMAIDCLRHSIAYAPTSMKDLGWISLANVYQRSGWFRSALIVAGAALRLSPKLVIIHFILANTYASLGDWQRALAFYYSTVLLQENFEPAKERMHALLCARKYHTI</sequence>
<keyword evidence="1" id="KW-0802">TPR repeat</keyword>
<dbReference type="PROSITE" id="PS50005">
    <property type="entry name" value="TPR"/>
    <property type="match status" value="1"/>
</dbReference>
<dbReference type="InterPro" id="IPR052630">
    <property type="entry name" value="TTC17"/>
</dbReference>
<evidence type="ECO:0000313" key="5">
    <source>
        <dbReference type="Proteomes" id="UP000054843"/>
    </source>
</evidence>
<dbReference type="GO" id="GO:0030041">
    <property type="term" value="P:actin filament polymerization"/>
    <property type="evidence" value="ECO:0007669"/>
    <property type="project" value="TreeGrafter"/>
</dbReference>
<dbReference type="Proteomes" id="UP000054843">
    <property type="component" value="Unassembled WGS sequence"/>
</dbReference>
<comment type="caution">
    <text evidence="4">The sequence shown here is derived from an EMBL/GenBank/DDBJ whole genome shotgun (WGS) entry which is preliminary data.</text>
</comment>
<dbReference type="PANTHER" id="PTHR16091">
    <property type="entry name" value="TTC17 PROTEIN"/>
    <property type="match status" value="1"/>
</dbReference>
<dbReference type="AlphaFoldDB" id="A0A0V1MCY3"/>
<organism evidence="4 5">
    <name type="scientific">Trichinella papuae</name>
    <dbReference type="NCBI Taxonomy" id="268474"/>
    <lineage>
        <taxon>Eukaryota</taxon>
        <taxon>Metazoa</taxon>
        <taxon>Ecdysozoa</taxon>
        <taxon>Nematoda</taxon>
        <taxon>Enoplea</taxon>
        <taxon>Dorylaimia</taxon>
        <taxon>Trichinellida</taxon>
        <taxon>Trichinellidae</taxon>
        <taxon>Trichinella</taxon>
    </lineage>
</organism>
<dbReference type="PANTHER" id="PTHR16091:SF1">
    <property type="entry name" value="TETRATRICOPEPTIDE REPEAT PROTEIN 17"/>
    <property type="match status" value="1"/>
</dbReference>
<feature type="region of interest" description="Disordered" evidence="3">
    <location>
        <begin position="437"/>
        <end position="460"/>
    </location>
</feature>
<name>A0A0V1MCY3_9BILA</name>
<evidence type="ECO:0000256" key="2">
    <source>
        <dbReference type="SAM" id="Coils"/>
    </source>
</evidence>
<dbReference type="SMART" id="SM00028">
    <property type="entry name" value="TPR"/>
    <property type="match status" value="5"/>
</dbReference>
<gene>
    <name evidence="4" type="primary">TTC17</name>
    <name evidence="4" type="ORF">T10_2028</name>
</gene>
<keyword evidence="5" id="KW-1185">Reference proteome</keyword>
<dbReference type="Gene3D" id="1.25.40.10">
    <property type="entry name" value="Tetratricopeptide repeat domain"/>
    <property type="match status" value="2"/>
</dbReference>
<evidence type="ECO:0000256" key="3">
    <source>
        <dbReference type="SAM" id="MobiDB-lite"/>
    </source>
</evidence>
<feature type="compositionally biased region" description="Basic residues" evidence="3">
    <location>
        <begin position="441"/>
        <end position="459"/>
    </location>
</feature>
<dbReference type="GO" id="GO:0005737">
    <property type="term" value="C:cytoplasm"/>
    <property type="evidence" value="ECO:0007669"/>
    <property type="project" value="TreeGrafter"/>
</dbReference>
<dbReference type="SUPFAM" id="SSF48452">
    <property type="entry name" value="TPR-like"/>
    <property type="match status" value="1"/>
</dbReference>
<evidence type="ECO:0000313" key="4">
    <source>
        <dbReference type="EMBL" id="KRZ69771.1"/>
    </source>
</evidence>
<keyword evidence="2" id="KW-0175">Coiled coil</keyword>
<dbReference type="InterPro" id="IPR011990">
    <property type="entry name" value="TPR-like_helical_dom_sf"/>
</dbReference>
<feature type="repeat" description="TPR" evidence="1">
    <location>
        <begin position="692"/>
        <end position="725"/>
    </location>
</feature>
<dbReference type="InterPro" id="IPR019734">
    <property type="entry name" value="TPR_rpt"/>
</dbReference>
<dbReference type="GO" id="GO:0015629">
    <property type="term" value="C:actin cytoskeleton"/>
    <property type="evidence" value="ECO:0007669"/>
    <property type="project" value="TreeGrafter"/>
</dbReference>
<protein>
    <submittedName>
        <fullName evidence="4">Tetratricopeptide repeat protein 17</fullName>
    </submittedName>
</protein>